<dbReference type="PRINTS" id="PR01217">
    <property type="entry name" value="PRICHEXTENSN"/>
</dbReference>
<accession>A0AAD4X3V2</accession>
<comment type="caution">
    <text evidence="3">The sequence shown here is derived from an EMBL/GenBank/DDBJ whole genome shotgun (WGS) entry which is preliminary data.</text>
</comment>
<organism evidence="3 4">
    <name type="scientific">Papaver atlanticum</name>
    <dbReference type="NCBI Taxonomy" id="357466"/>
    <lineage>
        <taxon>Eukaryota</taxon>
        <taxon>Viridiplantae</taxon>
        <taxon>Streptophyta</taxon>
        <taxon>Embryophyta</taxon>
        <taxon>Tracheophyta</taxon>
        <taxon>Spermatophyta</taxon>
        <taxon>Magnoliopsida</taxon>
        <taxon>Ranunculales</taxon>
        <taxon>Papaveraceae</taxon>
        <taxon>Papaveroideae</taxon>
        <taxon>Papaver</taxon>
    </lineage>
</organism>
<sequence>MTRRSSCLNLLLCLTVVMCFFSHTAIAAMKCKSGETFASTGTLVCLTCTPQCASACPKGSTVTKTNCVPIRLLNTPLCECCCKMPPPPPPPSPPPPSPPPPPPSPPPPSPPPPPPSPPPPSPPPPPPSPPPPSPSPPPPPPPPSPPPPSPPPPSPSPPPPSPPPPSPSPPPAPSCPQVCPSEFEFQTSPDQPPCTYKLASQIMIM</sequence>
<name>A0AAD4X3V2_9MAGN</name>
<keyword evidence="2" id="KW-0732">Signal</keyword>
<evidence type="ECO:0000256" key="2">
    <source>
        <dbReference type="SAM" id="SignalP"/>
    </source>
</evidence>
<feature type="signal peptide" evidence="2">
    <location>
        <begin position="1"/>
        <end position="27"/>
    </location>
</feature>
<evidence type="ECO:0000313" key="4">
    <source>
        <dbReference type="Proteomes" id="UP001202328"/>
    </source>
</evidence>
<dbReference type="Proteomes" id="UP001202328">
    <property type="component" value="Unassembled WGS sequence"/>
</dbReference>
<proteinExistence type="predicted"/>
<dbReference type="EMBL" id="JAJJMB010017633">
    <property type="protein sequence ID" value="KAI3837020.1"/>
    <property type="molecule type" value="Genomic_DNA"/>
</dbReference>
<protein>
    <submittedName>
        <fullName evidence="3">Uncharacterized protein</fullName>
    </submittedName>
</protein>
<feature type="chain" id="PRO_5041901175" evidence="2">
    <location>
        <begin position="28"/>
        <end position="205"/>
    </location>
</feature>
<feature type="region of interest" description="Disordered" evidence="1">
    <location>
        <begin position="91"/>
        <end position="193"/>
    </location>
</feature>
<feature type="compositionally biased region" description="Pro residues" evidence="1">
    <location>
        <begin position="91"/>
        <end position="174"/>
    </location>
</feature>
<dbReference type="AlphaFoldDB" id="A0AAD4X3V2"/>
<evidence type="ECO:0000313" key="3">
    <source>
        <dbReference type="EMBL" id="KAI3837020.1"/>
    </source>
</evidence>
<keyword evidence="4" id="KW-1185">Reference proteome</keyword>
<reference evidence="3" key="1">
    <citation type="submission" date="2022-04" db="EMBL/GenBank/DDBJ databases">
        <title>A functionally conserved STORR gene fusion in Papaver species that diverged 16.8 million years ago.</title>
        <authorList>
            <person name="Catania T."/>
        </authorList>
    </citation>
    <scope>NUCLEOTIDE SEQUENCE</scope>
    <source>
        <strain evidence="3">S-188037</strain>
    </source>
</reference>
<evidence type="ECO:0000256" key="1">
    <source>
        <dbReference type="SAM" id="MobiDB-lite"/>
    </source>
</evidence>
<gene>
    <name evidence="3" type="ORF">MKW98_005353</name>
</gene>